<dbReference type="Pfam" id="PF04195">
    <property type="entry name" value="Transposase_28"/>
    <property type="match status" value="1"/>
</dbReference>
<feature type="domain" description="Transposase (putative) gypsy type" evidence="1">
    <location>
        <begin position="59"/>
        <end position="122"/>
    </location>
</feature>
<dbReference type="InterPro" id="IPR007321">
    <property type="entry name" value="Transposase_28"/>
</dbReference>
<dbReference type="PANTHER" id="PTHR31099">
    <property type="entry name" value="OS06G0165300 PROTEIN"/>
    <property type="match status" value="1"/>
</dbReference>
<dbReference type="EMBL" id="CAKMRJ010003334">
    <property type="protein sequence ID" value="CAH1432849.1"/>
    <property type="molecule type" value="Genomic_DNA"/>
</dbReference>
<accession>A0AAU9MYE0</accession>
<gene>
    <name evidence="2" type="ORF">LVIROSA_LOCUS19471</name>
</gene>
<name>A0AAU9MYE0_9ASTR</name>
<protein>
    <recommendedName>
        <fullName evidence="1">Transposase (putative) gypsy type domain-containing protein</fullName>
    </recommendedName>
</protein>
<sequence length="127" mass="14458">MSNEKMARELGIEDLFSTLSQASLERVASQYGLCPLDGVFLPRPTQHMKDPPPDKVGIYVKTMEAGLRFPISKFLEDLFSHYFIHISQLKPNSMFKIVAFELMCKAKKVGPCVPLFRILYRLSSSED</sequence>
<organism evidence="2 3">
    <name type="scientific">Lactuca virosa</name>
    <dbReference type="NCBI Taxonomy" id="75947"/>
    <lineage>
        <taxon>Eukaryota</taxon>
        <taxon>Viridiplantae</taxon>
        <taxon>Streptophyta</taxon>
        <taxon>Embryophyta</taxon>
        <taxon>Tracheophyta</taxon>
        <taxon>Spermatophyta</taxon>
        <taxon>Magnoliopsida</taxon>
        <taxon>eudicotyledons</taxon>
        <taxon>Gunneridae</taxon>
        <taxon>Pentapetalae</taxon>
        <taxon>asterids</taxon>
        <taxon>campanulids</taxon>
        <taxon>Asterales</taxon>
        <taxon>Asteraceae</taxon>
        <taxon>Cichorioideae</taxon>
        <taxon>Cichorieae</taxon>
        <taxon>Lactucinae</taxon>
        <taxon>Lactuca</taxon>
    </lineage>
</organism>
<proteinExistence type="predicted"/>
<keyword evidence="3" id="KW-1185">Reference proteome</keyword>
<dbReference type="Proteomes" id="UP001157418">
    <property type="component" value="Unassembled WGS sequence"/>
</dbReference>
<comment type="caution">
    <text evidence="2">The sequence shown here is derived from an EMBL/GenBank/DDBJ whole genome shotgun (WGS) entry which is preliminary data.</text>
</comment>
<evidence type="ECO:0000313" key="3">
    <source>
        <dbReference type="Proteomes" id="UP001157418"/>
    </source>
</evidence>
<evidence type="ECO:0000313" key="2">
    <source>
        <dbReference type="EMBL" id="CAH1432849.1"/>
    </source>
</evidence>
<dbReference type="AlphaFoldDB" id="A0AAU9MYE0"/>
<reference evidence="2 3" key="1">
    <citation type="submission" date="2022-01" db="EMBL/GenBank/DDBJ databases">
        <authorList>
            <person name="Xiong W."/>
            <person name="Schranz E."/>
        </authorList>
    </citation>
    <scope>NUCLEOTIDE SEQUENCE [LARGE SCALE GENOMIC DNA]</scope>
</reference>
<evidence type="ECO:0000259" key="1">
    <source>
        <dbReference type="Pfam" id="PF04195"/>
    </source>
</evidence>
<dbReference type="PANTHER" id="PTHR31099:SF49">
    <property type="entry name" value="MYOSIN HEAVY CHAIN-LIKE PROTEIN"/>
    <property type="match status" value="1"/>
</dbReference>